<proteinExistence type="predicted"/>
<protein>
    <submittedName>
        <fullName evidence="2">Hep/Hag repeat protein</fullName>
    </submittedName>
</protein>
<dbReference type="InterPro" id="IPR008640">
    <property type="entry name" value="Adhesin_Head_dom"/>
</dbReference>
<dbReference type="STRING" id="861450.HMPREF0080_01458"/>
<organism evidence="2 3">
    <name type="scientific">Anaeroglobus geminatus F0357</name>
    <dbReference type="NCBI Taxonomy" id="861450"/>
    <lineage>
        <taxon>Bacteria</taxon>
        <taxon>Bacillati</taxon>
        <taxon>Bacillota</taxon>
        <taxon>Negativicutes</taxon>
        <taxon>Veillonellales</taxon>
        <taxon>Veillonellaceae</taxon>
        <taxon>Anaeroglobus</taxon>
    </lineage>
</organism>
<dbReference type="InterPro" id="IPR011049">
    <property type="entry name" value="Serralysin-like_metalloprot_C"/>
</dbReference>
<dbReference type="AlphaFoldDB" id="G9YIG6"/>
<comment type="caution">
    <text evidence="2">The sequence shown here is derived from an EMBL/GenBank/DDBJ whole genome shotgun (WGS) entry which is preliminary data.</text>
</comment>
<feature type="domain" description="Trimeric autotransporter adhesin YadA-like head" evidence="1">
    <location>
        <begin position="41"/>
        <end position="64"/>
    </location>
</feature>
<dbReference type="PATRIC" id="fig|861450.3.peg.1345"/>
<accession>G9YIG6</accession>
<dbReference type="GO" id="GO:0019867">
    <property type="term" value="C:outer membrane"/>
    <property type="evidence" value="ECO:0007669"/>
    <property type="project" value="InterPro"/>
</dbReference>
<feature type="domain" description="Trimeric autotransporter adhesin YadA-like head" evidence="1">
    <location>
        <begin position="74"/>
        <end position="91"/>
    </location>
</feature>
<name>G9YIG6_9FIRM</name>
<dbReference type="Gene3D" id="2.150.10.10">
    <property type="entry name" value="Serralysin-like metalloprotease, C-terminal"/>
    <property type="match status" value="3"/>
</dbReference>
<gene>
    <name evidence="2" type="ORF">HMPREF0080_01458</name>
</gene>
<feature type="domain" description="Trimeric autotransporter adhesin YadA-like head" evidence="1">
    <location>
        <begin position="296"/>
        <end position="318"/>
    </location>
</feature>
<feature type="domain" description="Trimeric autotransporter adhesin YadA-like head" evidence="1">
    <location>
        <begin position="189"/>
        <end position="211"/>
    </location>
</feature>
<evidence type="ECO:0000313" key="2">
    <source>
        <dbReference type="EMBL" id="EHM39596.1"/>
    </source>
</evidence>
<sequence>MAVPLPWGTALNPEGDWGVAIGNGAKALAAGARALGANSTAKGVNSTAIGWDSKSEADRGIAIGETASVEDGTENGIAIGTGAKASGKGSTGTPSLPASTVAIGQGAQALENGDVVIGRQAKSIASTEHGNPGSGAVVAGAEAAAYGARGDVVIGASAETNVKVKQSGGTVDAKYAQGVAIGSTAKTYGTQSLALGADTRAIGNSSVAIGGDDIDMARTELEAAVPQLKAGNGIKKSFNKEIEDKFTGGLGSASINVKGKYANTAAIGDATTAIGTLSEAFGTGSTAIGINSLTKGTASTGIGIMARSWGTNSLALGTQVGAYGDRSSSIGDTNQVGLDMKDGSKSGKESAAVGSNNTIYGNQAYAVGAGNTIGSATVVTTTEANGSAAGADQDKITTVTAGTVKGNMAGAFGYKNIINADNAYARQQLHGFRRRCHGAGEQCFRDGKERDGSRQ</sequence>
<dbReference type="Pfam" id="PF05658">
    <property type="entry name" value="YadA_head"/>
    <property type="match status" value="6"/>
</dbReference>
<reference evidence="2 3" key="1">
    <citation type="submission" date="2011-08" db="EMBL/GenBank/DDBJ databases">
        <authorList>
            <person name="Weinstock G."/>
            <person name="Sodergren E."/>
            <person name="Clifton S."/>
            <person name="Fulton L."/>
            <person name="Fulton B."/>
            <person name="Courtney L."/>
            <person name="Fronick C."/>
            <person name="Harrison M."/>
            <person name="Strong C."/>
            <person name="Farmer C."/>
            <person name="Delahaunty K."/>
            <person name="Markovic C."/>
            <person name="Hall O."/>
            <person name="Minx P."/>
            <person name="Tomlinson C."/>
            <person name="Mitreva M."/>
            <person name="Hou S."/>
            <person name="Chen J."/>
            <person name="Wollam A."/>
            <person name="Pepin K.H."/>
            <person name="Johnson M."/>
            <person name="Bhonagiri V."/>
            <person name="Zhang X."/>
            <person name="Suruliraj S."/>
            <person name="Warren W."/>
            <person name="Chinwalla A."/>
            <person name="Mardis E.R."/>
            <person name="Wilson R.K."/>
        </authorList>
    </citation>
    <scope>NUCLEOTIDE SEQUENCE [LARGE SCALE GENOMIC DNA]</scope>
    <source>
        <strain evidence="2 3">F0357</strain>
    </source>
</reference>
<feature type="domain" description="Trimeric autotransporter adhesin YadA-like head" evidence="1">
    <location>
        <begin position="266"/>
        <end position="292"/>
    </location>
</feature>
<dbReference type="SUPFAM" id="SSF101967">
    <property type="entry name" value="Adhesin YadA, collagen-binding domain"/>
    <property type="match status" value="3"/>
</dbReference>
<keyword evidence="3" id="KW-1185">Reference proteome</keyword>
<feature type="domain" description="Trimeric autotransporter adhesin YadA-like head" evidence="1">
    <location>
        <begin position="100"/>
        <end position="121"/>
    </location>
</feature>
<dbReference type="HOGENOM" id="CLU_600840_0_0_9"/>
<dbReference type="eggNOG" id="COG5295">
    <property type="taxonomic scope" value="Bacteria"/>
</dbReference>
<dbReference type="EMBL" id="AGCJ01000063">
    <property type="protein sequence ID" value="EHM39596.1"/>
    <property type="molecule type" value="Genomic_DNA"/>
</dbReference>
<evidence type="ECO:0000313" key="3">
    <source>
        <dbReference type="Proteomes" id="UP000005481"/>
    </source>
</evidence>
<evidence type="ECO:0000259" key="1">
    <source>
        <dbReference type="Pfam" id="PF05658"/>
    </source>
</evidence>
<dbReference type="Proteomes" id="UP000005481">
    <property type="component" value="Unassembled WGS sequence"/>
</dbReference>